<name>A0A8J4YFA4_CHIOP</name>
<gene>
    <name evidence="2" type="primary">CYP15C1</name>
    <name evidence="2" type="ORF">GWK47_005701</name>
</gene>
<dbReference type="EMBL" id="JACEEZ010008581">
    <property type="protein sequence ID" value="KAG0723149.1"/>
    <property type="molecule type" value="Genomic_DNA"/>
</dbReference>
<keyword evidence="1" id="KW-0503">Monooxygenase</keyword>
<protein>
    <submittedName>
        <fullName evidence="2">Farnesoate epoxidase</fullName>
    </submittedName>
</protein>
<keyword evidence="1" id="KW-0560">Oxidoreductase</keyword>
<dbReference type="Gene3D" id="1.10.630.10">
    <property type="entry name" value="Cytochrome P450"/>
    <property type="match status" value="1"/>
</dbReference>
<organism evidence="2 3">
    <name type="scientific">Chionoecetes opilio</name>
    <name type="common">Atlantic snow crab</name>
    <name type="synonym">Cancer opilio</name>
    <dbReference type="NCBI Taxonomy" id="41210"/>
    <lineage>
        <taxon>Eukaryota</taxon>
        <taxon>Metazoa</taxon>
        <taxon>Ecdysozoa</taxon>
        <taxon>Arthropoda</taxon>
        <taxon>Crustacea</taxon>
        <taxon>Multicrustacea</taxon>
        <taxon>Malacostraca</taxon>
        <taxon>Eumalacostraca</taxon>
        <taxon>Eucarida</taxon>
        <taxon>Decapoda</taxon>
        <taxon>Pleocyemata</taxon>
        <taxon>Brachyura</taxon>
        <taxon>Eubrachyura</taxon>
        <taxon>Majoidea</taxon>
        <taxon>Majidae</taxon>
        <taxon>Chionoecetes</taxon>
    </lineage>
</organism>
<dbReference type="GO" id="GO:0016705">
    <property type="term" value="F:oxidoreductase activity, acting on paired donors, with incorporation or reduction of molecular oxygen"/>
    <property type="evidence" value="ECO:0007669"/>
    <property type="project" value="InterPro"/>
</dbReference>
<evidence type="ECO:0000256" key="1">
    <source>
        <dbReference type="ARBA" id="ARBA00023033"/>
    </source>
</evidence>
<accession>A0A8J4YFA4</accession>
<comment type="caution">
    <text evidence="2">The sequence shown here is derived from an EMBL/GenBank/DDBJ whole genome shotgun (WGS) entry which is preliminary data.</text>
</comment>
<dbReference type="OrthoDB" id="6380541at2759"/>
<sequence>MSSPYTGFWGVTAALWHNNRGFLAGAAAGPGHGQVPPGGRCAAAGGVAGGWGWPSSGRPAPVPHALNIAIINVFWQLVGGREFDVEDPKLKEFDDLTKAVLDSEANIAIQDFLPWLRYLMPTFLFKRLVKQDALDLKKKRFCEFFYCPVGPVYCIMHQYEFQMTSVVSSF</sequence>
<dbReference type="Proteomes" id="UP000770661">
    <property type="component" value="Unassembled WGS sequence"/>
</dbReference>
<evidence type="ECO:0000313" key="2">
    <source>
        <dbReference type="EMBL" id="KAG0723149.1"/>
    </source>
</evidence>
<dbReference type="SUPFAM" id="SSF48264">
    <property type="entry name" value="Cytochrome P450"/>
    <property type="match status" value="1"/>
</dbReference>
<dbReference type="AlphaFoldDB" id="A0A8J4YFA4"/>
<proteinExistence type="predicted"/>
<dbReference type="GO" id="GO:0020037">
    <property type="term" value="F:heme binding"/>
    <property type="evidence" value="ECO:0007669"/>
    <property type="project" value="InterPro"/>
</dbReference>
<dbReference type="GO" id="GO:0004497">
    <property type="term" value="F:monooxygenase activity"/>
    <property type="evidence" value="ECO:0007669"/>
    <property type="project" value="UniProtKB-KW"/>
</dbReference>
<evidence type="ECO:0000313" key="3">
    <source>
        <dbReference type="Proteomes" id="UP000770661"/>
    </source>
</evidence>
<reference evidence="2" key="1">
    <citation type="submission" date="2020-07" db="EMBL/GenBank/DDBJ databases">
        <title>The High-quality genome of the commercially important snow crab, Chionoecetes opilio.</title>
        <authorList>
            <person name="Jeong J.-H."/>
            <person name="Ryu S."/>
        </authorList>
    </citation>
    <scope>NUCLEOTIDE SEQUENCE</scope>
    <source>
        <strain evidence="2">MADBK_172401_WGS</strain>
        <tissue evidence="2">Digestive gland</tissue>
    </source>
</reference>
<dbReference type="GO" id="GO:0005506">
    <property type="term" value="F:iron ion binding"/>
    <property type="evidence" value="ECO:0007669"/>
    <property type="project" value="InterPro"/>
</dbReference>
<dbReference type="InterPro" id="IPR036396">
    <property type="entry name" value="Cyt_P450_sf"/>
</dbReference>
<keyword evidence="3" id="KW-1185">Reference proteome</keyword>